<dbReference type="AlphaFoldDB" id="A0A7M6DPB1"/>
<reference evidence="1" key="1">
    <citation type="submission" date="2021-01" db="UniProtKB">
        <authorList>
            <consortium name="EnsemblMetazoa"/>
        </authorList>
    </citation>
    <scope>IDENTIFICATION</scope>
</reference>
<proteinExistence type="predicted"/>
<evidence type="ECO:0000313" key="2">
    <source>
        <dbReference type="Proteomes" id="UP000594262"/>
    </source>
</evidence>
<organism evidence="1 2">
    <name type="scientific">Clytia hemisphaerica</name>
    <dbReference type="NCBI Taxonomy" id="252671"/>
    <lineage>
        <taxon>Eukaryota</taxon>
        <taxon>Metazoa</taxon>
        <taxon>Cnidaria</taxon>
        <taxon>Hydrozoa</taxon>
        <taxon>Hydroidolina</taxon>
        <taxon>Leptothecata</taxon>
        <taxon>Obeliida</taxon>
        <taxon>Clytiidae</taxon>
        <taxon>Clytia</taxon>
    </lineage>
</organism>
<dbReference type="OrthoDB" id="10065482at2759"/>
<keyword evidence="2" id="KW-1185">Reference proteome</keyword>
<dbReference type="Proteomes" id="UP000594262">
    <property type="component" value="Unplaced"/>
</dbReference>
<evidence type="ECO:0000313" key="1">
    <source>
        <dbReference type="EnsemblMetazoa" id="CLYHEMP019888.1"/>
    </source>
</evidence>
<protein>
    <submittedName>
        <fullName evidence="1">Uncharacterized protein</fullName>
    </submittedName>
</protein>
<sequence>MEVTKNVVSTALTVCKVKSAGLSFETLLSLVSTCGGDIGNIGHGRNQFPDIIDAAYHYVMKQTIEFLQTPLLCTGLCPHIAVASDKSTPGRETNHAIMIIIPFNGKRIPMPIDAPLVYEMNDENNLEGGSGEDLAYQITDVLKKRLKIDEEKIHYIRAFHADGQYQCDTFQSRFKSNFQSPVKEIDPFVLLPWDTSHWMDLAMEKLYEDSLSSSFLKQLVTRANRFNTMFRHGKGHEEYKGLADSLGLKSLEVVGYSTTRFFSSSYEQWDKIYHSYPALIETYKKFREQGDNCDETRYQIRGQDFAIDICGAADVLRPIVLMMVRCQAVDLPLWKVPTWFHRMIRQLESTAEEVKKREGFCSSLNLTYLGENWKSLTANEKNKRSEKLGTFKNVDVIKGWLVTDKGTVESEAADTKKTKKKQYTWKYRSSEECLSDLVTLAKEAKTLISTRFDSSVDQEVKDLAVIFDLENTVLLLKDFKRVGNKLKAKRKDITKFETNGAKEFESFYKHVCQLPQVESMYEKDSNLDLLPHHASSVLKKYRSSIKSMVFETHTKDLFTTPKGEKLKNVSQSQLVEIKPSKERDLTQLFTLTFENGISEEAIVAESKFAELLYTNEAVYTSFGKEVRIALDVALRSGGCEAIVEGFYSLVKRNIKRTVVKEIKL</sequence>
<accession>A0A7M6DPB1</accession>
<name>A0A7M6DPB1_9CNID</name>
<dbReference type="EnsemblMetazoa" id="CLYHEMT019888.1">
    <property type="protein sequence ID" value="CLYHEMP019888.1"/>
    <property type="gene ID" value="CLYHEMG019888"/>
</dbReference>